<dbReference type="InterPro" id="IPR043472">
    <property type="entry name" value="Macro_dom-like"/>
</dbReference>
<dbReference type="PANTHER" id="PTHR11106">
    <property type="entry name" value="GANGLIOSIDE INDUCED DIFFERENTIATION ASSOCIATED PROTEIN 2-RELATED"/>
    <property type="match status" value="1"/>
</dbReference>
<dbReference type="Pfam" id="PF01661">
    <property type="entry name" value="Macro"/>
    <property type="match status" value="1"/>
</dbReference>
<dbReference type="EMBL" id="BONN01000004">
    <property type="protein sequence ID" value="GIG32521.1"/>
    <property type="molecule type" value="Genomic_DNA"/>
</dbReference>
<dbReference type="SUPFAM" id="SSF52949">
    <property type="entry name" value="Macro domain-like"/>
    <property type="match status" value="1"/>
</dbReference>
<reference evidence="2 3" key="1">
    <citation type="submission" date="2021-01" db="EMBL/GenBank/DDBJ databases">
        <title>Whole genome shotgun sequence of Cellulomonas oligotrophica NBRC 109435.</title>
        <authorList>
            <person name="Komaki H."/>
            <person name="Tamura T."/>
        </authorList>
    </citation>
    <scope>NUCLEOTIDE SEQUENCE [LARGE SCALE GENOMIC DNA]</scope>
    <source>
        <strain evidence="2 3">NBRC 109435</strain>
    </source>
</reference>
<dbReference type="Proteomes" id="UP000618382">
    <property type="component" value="Unassembled WGS sequence"/>
</dbReference>
<evidence type="ECO:0000313" key="2">
    <source>
        <dbReference type="EMBL" id="GIG32521.1"/>
    </source>
</evidence>
<proteinExistence type="predicted"/>
<feature type="domain" description="Macro" evidence="1">
    <location>
        <begin position="2"/>
        <end position="179"/>
    </location>
</feature>
<dbReference type="Gene3D" id="3.40.220.10">
    <property type="entry name" value="Leucine Aminopeptidase, subunit E, domain 1"/>
    <property type="match status" value="1"/>
</dbReference>
<accession>A0ABQ4D9W7</accession>
<evidence type="ECO:0000313" key="3">
    <source>
        <dbReference type="Proteomes" id="UP000618382"/>
    </source>
</evidence>
<evidence type="ECO:0000259" key="1">
    <source>
        <dbReference type="PROSITE" id="PS51154"/>
    </source>
</evidence>
<dbReference type="InterPro" id="IPR002589">
    <property type="entry name" value="Macro_dom"/>
</dbReference>
<dbReference type="SMART" id="SM00506">
    <property type="entry name" value="A1pp"/>
    <property type="match status" value="1"/>
</dbReference>
<name>A0ABQ4D9W7_9CELL</name>
<sequence length="184" mass="19520">MRRPVRDRQSVVVQIEVVRADITSVEVDVVVTAANSPLIGGGGVDGAVHRVAGPDLLQALRPLAPCPVGGAVITPAFRFPPPVRHVVHAVGPRYGVDEPAADLLAGAYRASLALADQVGAESIAFPALSTGAFQYPRMQACDVSVRALRSATTTVRRCLLVALDLKTARFWERTLRLPIGSQEP</sequence>
<protein>
    <submittedName>
        <fullName evidence="2">O-acetyl-ADP-ribose deacetylase</fullName>
    </submittedName>
</protein>
<comment type="caution">
    <text evidence="2">The sequence shown here is derived from an EMBL/GenBank/DDBJ whole genome shotgun (WGS) entry which is preliminary data.</text>
</comment>
<dbReference type="PANTHER" id="PTHR11106:SF27">
    <property type="entry name" value="MACRO DOMAIN-CONTAINING PROTEIN"/>
    <property type="match status" value="1"/>
</dbReference>
<gene>
    <name evidence="2" type="primary">ymdB</name>
    <name evidence="2" type="ORF">Col01nite_16800</name>
</gene>
<dbReference type="PROSITE" id="PS51154">
    <property type="entry name" value="MACRO"/>
    <property type="match status" value="1"/>
</dbReference>
<organism evidence="2 3">
    <name type="scientific">Cellulomonas oligotrophica</name>
    <dbReference type="NCBI Taxonomy" id="931536"/>
    <lineage>
        <taxon>Bacteria</taxon>
        <taxon>Bacillati</taxon>
        <taxon>Actinomycetota</taxon>
        <taxon>Actinomycetes</taxon>
        <taxon>Micrococcales</taxon>
        <taxon>Cellulomonadaceae</taxon>
        <taxon>Cellulomonas</taxon>
    </lineage>
</organism>
<keyword evidence="3" id="KW-1185">Reference proteome</keyword>